<gene>
    <name evidence="3" type="ORF">OKA104_LOCUS34769</name>
    <name evidence="2" type="ORF">VCS650_LOCUS4927</name>
</gene>
<proteinExistence type="predicted"/>
<reference evidence="3" key="1">
    <citation type="submission" date="2021-02" db="EMBL/GenBank/DDBJ databases">
        <authorList>
            <person name="Nowell W R."/>
        </authorList>
    </citation>
    <scope>NUCLEOTIDE SEQUENCE</scope>
</reference>
<evidence type="ECO:0000256" key="1">
    <source>
        <dbReference type="SAM" id="Phobius"/>
    </source>
</evidence>
<accession>A0A819T9T5</accession>
<dbReference type="Proteomes" id="UP000663891">
    <property type="component" value="Unassembled WGS sequence"/>
</dbReference>
<dbReference type="EMBL" id="CAJNON010000028">
    <property type="protein sequence ID" value="CAF0818241.1"/>
    <property type="molecule type" value="Genomic_DNA"/>
</dbReference>
<evidence type="ECO:0000313" key="4">
    <source>
        <dbReference type="Proteomes" id="UP000663881"/>
    </source>
</evidence>
<organism evidence="3 4">
    <name type="scientific">Adineta steineri</name>
    <dbReference type="NCBI Taxonomy" id="433720"/>
    <lineage>
        <taxon>Eukaryota</taxon>
        <taxon>Metazoa</taxon>
        <taxon>Spiralia</taxon>
        <taxon>Gnathifera</taxon>
        <taxon>Rotifera</taxon>
        <taxon>Eurotatoria</taxon>
        <taxon>Bdelloidea</taxon>
        <taxon>Adinetida</taxon>
        <taxon>Adinetidae</taxon>
        <taxon>Adineta</taxon>
    </lineage>
</organism>
<evidence type="ECO:0000313" key="3">
    <source>
        <dbReference type="EMBL" id="CAF4084505.1"/>
    </source>
</evidence>
<feature type="transmembrane region" description="Helical" evidence="1">
    <location>
        <begin position="59"/>
        <end position="80"/>
    </location>
</feature>
<dbReference type="AlphaFoldDB" id="A0A819T9T5"/>
<dbReference type="EMBL" id="CAJOAY010004822">
    <property type="protein sequence ID" value="CAF4084505.1"/>
    <property type="molecule type" value="Genomic_DNA"/>
</dbReference>
<keyword evidence="1" id="KW-0472">Membrane</keyword>
<feature type="transmembrane region" description="Helical" evidence="1">
    <location>
        <begin position="92"/>
        <end position="116"/>
    </location>
</feature>
<name>A0A819T9T5_9BILA</name>
<evidence type="ECO:0000313" key="2">
    <source>
        <dbReference type="EMBL" id="CAF0818241.1"/>
    </source>
</evidence>
<keyword evidence="1" id="KW-1133">Transmembrane helix</keyword>
<evidence type="ECO:0008006" key="5">
    <source>
        <dbReference type="Google" id="ProtNLM"/>
    </source>
</evidence>
<keyword evidence="1" id="KW-0812">Transmembrane</keyword>
<comment type="caution">
    <text evidence="3">The sequence shown here is derived from an EMBL/GenBank/DDBJ whole genome shotgun (WGS) entry which is preliminary data.</text>
</comment>
<dbReference type="Proteomes" id="UP000663881">
    <property type="component" value="Unassembled WGS sequence"/>
</dbReference>
<protein>
    <recommendedName>
        <fullName evidence="5">Transmembrane protein</fullName>
    </recommendedName>
</protein>
<sequence>MNQQTQITMTQNEDQILEEQITPLADTTETVLSDNASPSSTTTTSNIRHDPVFLFRIQALSFLVLFGLLIGGAVLIYCICDTNNYSDFIRTVLLLFLSGAGGLGFLIIPRICGYFARIRFEKNQKGSN</sequence>